<gene>
    <name evidence="4" type="ORF">CALCODRAFT_482866</name>
</gene>
<dbReference type="AlphaFoldDB" id="A0A165GBW9"/>
<evidence type="ECO:0000313" key="5">
    <source>
        <dbReference type="Proteomes" id="UP000076842"/>
    </source>
</evidence>
<feature type="transmembrane region" description="Helical" evidence="2">
    <location>
        <begin position="852"/>
        <end position="873"/>
    </location>
</feature>
<organism evidence="4 5">
    <name type="scientific">Calocera cornea HHB12733</name>
    <dbReference type="NCBI Taxonomy" id="1353952"/>
    <lineage>
        <taxon>Eukaryota</taxon>
        <taxon>Fungi</taxon>
        <taxon>Dikarya</taxon>
        <taxon>Basidiomycota</taxon>
        <taxon>Agaricomycotina</taxon>
        <taxon>Dacrymycetes</taxon>
        <taxon>Dacrymycetales</taxon>
        <taxon>Dacrymycetaceae</taxon>
        <taxon>Calocera</taxon>
    </lineage>
</organism>
<dbReference type="STRING" id="1353952.A0A165GBW9"/>
<dbReference type="FunCoup" id="A0A165GBW9">
    <property type="interactions" value="21"/>
</dbReference>
<dbReference type="InParanoid" id="A0A165GBW9"/>
<protein>
    <recommendedName>
        <fullName evidence="3">FAS1 domain-containing protein</fullName>
    </recommendedName>
</protein>
<keyword evidence="5" id="KW-1185">Reference proteome</keyword>
<name>A0A165GBW9_9BASI</name>
<dbReference type="GO" id="GO:0016236">
    <property type="term" value="P:macroautophagy"/>
    <property type="evidence" value="ECO:0007669"/>
    <property type="project" value="TreeGrafter"/>
</dbReference>
<keyword evidence="2" id="KW-0812">Transmembrane</keyword>
<evidence type="ECO:0000256" key="2">
    <source>
        <dbReference type="SAM" id="Phobius"/>
    </source>
</evidence>
<feature type="domain" description="FAS1" evidence="3">
    <location>
        <begin position="1"/>
        <end position="89"/>
    </location>
</feature>
<dbReference type="PANTHER" id="PTHR10900:SF77">
    <property type="entry name" value="FI19380P1"/>
    <property type="match status" value="1"/>
</dbReference>
<proteinExistence type="predicted"/>
<evidence type="ECO:0000256" key="1">
    <source>
        <dbReference type="SAM" id="MobiDB-lite"/>
    </source>
</evidence>
<dbReference type="Proteomes" id="UP000076842">
    <property type="component" value="Unassembled WGS sequence"/>
</dbReference>
<dbReference type="SMART" id="SM00554">
    <property type="entry name" value="FAS1"/>
    <property type="match status" value="4"/>
</dbReference>
<dbReference type="InterPro" id="IPR050904">
    <property type="entry name" value="Adhesion/Biosynth-related"/>
</dbReference>
<dbReference type="SUPFAM" id="SSF82153">
    <property type="entry name" value="FAS1 domain"/>
    <property type="match status" value="5"/>
</dbReference>
<dbReference type="Pfam" id="PF02469">
    <property type="entry name" value="Fasciclin"/>
    <property type="match status" value="3"/>
</dbReference>
<dbReference type="GO" id="GO:0005615">
    <property type="term" value="C:extracellular space"/>
    <property type="evidence" value="ECO:0007669"/>
    <property type="project" value="TreeGrafter"/>
</dbReference>
<feature type="domain" description="FAS1" evidence="3">
    <location>
        <begin position="195"/>
        <end position="332"/>
    </location>
</feature>
<reference evidence="4 5" key="1">
    <citation type="journal article" date="2016" name="Mol. Biol. Evol.">
        <title>Comparative Genomics of Early-Diverging Mushroom-Forming Fungi Provides Insights into the Origins of Lignocellulose Decay Capabilities.</title>
        <authorList>
            <person name="Nagy L.G."/>
            <person name="Riley R."/>
            <person name="Tritt A."/>
            <person name="Adam C."/>
            <person name="Daum C."/>
            <person name="Floudas D."/>
            <person name="Sun H."/>
            <person name="Yadav J.S."/>
            <person name="Pangilinan J."/>
            <person name="Larsson K.H."/>
            <person name="Matsuura K."/>
            <person name="Barry K."/>
            <person name="Labutti K."/>
            <person name="Kuo R."/>
            <person name="Ohm R.A."/>
            <person name="Bhattacharya S.S."/>
            <person name="Shirouzu T."/>
            <person name="Yoshinaga Y."/>
            <person name="Martin F.M."/>
            <person name="Grigoriev I.V."/>
            <person name="Hibbett D.S."/>
        </authorList>
    </citation>
    <scope>NUCLEOTIDE SEQUENCE [LARGE SCALE GENOMIC DNA]</scope>
    <source>
        <strain evidence="4 5">HHB12733</strain>
    </source>
</reference>
<accession>A0A165GBW9</accession>
<dbReference type="PROSITE" id="PS50213">
    <property type="entry name" value="FAS1"/>
    <property type="match status" value="4"/>
</dbReference>
<dbReference type="InterPro" id="IPR036378">
    <property type="entry name" value="FAS1_dom_sf"/>
</dbReference>
<keyword evidence="2" id="KW-1133">Transmembrane helix</keyword>
<dbReference type="EMBL" id="KV423958">
    <property type="protein sequence ID" value="KZT57878.1"/>
    <property type="molecule type" value="Genomic_DNA"/>
</dbReference>
<feature type="region of interest" description="Disordered" evidence="1">
    <location>
        <begin position="388"/>
        <end position="410"/>
    </location>
</feature>
<dbReference type="Gene3D" id="2.30.180.10">
    <property type="entry name" value="FAS1 domain"/>
    <property type="match status" value="5"/>
</dbReference>
<dbReference type="InterPro" id="IPR000782">
    <property type="entry name" value="FAS1_domain"/>
</dbReference>
<dbReference type="OrthoDB" id="14252at2759"/>
<dbReference type="PANTHER" id="PTHR10900">
    <property type="entry name" value="PERIOSTIN-RELATED"/>
    <property type="match status" value="1"/>
</dbReference>
<feature type="domain" description="FAS1" evidence="3">
    <location>
        <begin position="338"/>
        <end position="486"/>
    </location>
</feature>
<evidence type="ECO:0000259" key="3">
    <source>
        <dbReference type="PROSITE" id="PS50213"/>
    </source>
</evidence>
<keyword evidence="2" id="KW-0472">Membrane</keyword>
<evidence type="ECO:0000313" key="4">
    <source>
        <dbReference type="EMBL" id="KZT57878.1"/>
    </source>
</evidence>
<sequence length="890" mass="97139">MTLIDIVSQSPNHQLLMRLLQRTKLVPTMNMLNNSVFFAPDDNAITKQIEGTPSSLWNEALWAADEGSGGGRDNIQYELRQHLLYHLVPLPNFNATERPRPPLTFPSVRPESHSTLYYPGKPIQGPSPAPPPGSPWMPLPGGVLAKMPQRLRVIEKDGVKLAAVDWKGEGGIPLTSLPEAINGEVWSVDTVIPLPPTLGAIASSHPSLDYFSSNVPQSLIQSLSDTENTTLFLPTSSAFSALTELERGWLQSGVAEDDWALIVDAHRAQNLGKGVMWVDRLKDGETVSGKGADGSDITVTREGDAVKVNEILLEDRDNYAYNGVLHTVPTLLLPTERLVLTPEKTLVALNATAFVRMLHNANLTHYINGSGASDGQNYTILAMRDDDLARHDSDPPEDDDPDTPGNHNRTLAKRAAYHVLSGKLYSDTLKDGMLVQTELREEGLGYNKQMLKVGVANGGLTWGDARALGTPLDTSNVLIYFISHLLEPPPSSLSLAISRPHLSTFTTSLYSTKSDTILARTASTTLLAPLNAAWEHAGLVGDWLLSGTKAARDDLMKVVRGHILADVLYTTDIKSEKPHQTVEGGMVGVGRIGTGDKIGVRVPDSNGEEGRMELREGEQDIGRDGLSRTGVVHEIDVVLMPRSVDVTLGKMAKGARAEVMIRLMVKAGFEWVLDGKAPPLDNSSMPFPFPLPPWDADDDDEDDGPLVPPDVPYTLLLPTDSAFSSYNLSVLQSSRRTLTRLVQQHLIPIISPPPPVLGGPPIVLTDDAQYRTLLSSSFKFGSVTFEASGKTPSSRRQQPTEQSGWLVRTRSNKPARVLRWGRASGTGGGVLLIDRVLDPYELTWWERMGPQVVFGVVAGILILVFWGSVTYWWRRSGKSTGYEVLEGEED</sequence>
<feature type="domain" description="FAS1" evidence="3">
    <location>
        <begin position="489"/>
        <end position="639"/>
    </location>
</feature>
<dbReference type="GO" id="GO:0000329">
    <property type="term" value="C:fungal-type vacuole membrane"/>
    <property type="evidence" value="ECO:0007669"/>
    <property type="project" value="TreeGrafter"/>
</dbReference>